<proteinExistence type="predicted"/>
<sequence length="567" mass="61200">MYFVRSIFVVLTLALPVSGCKPSGPTVVADVIYAGGPIVTMNDAQPNAEALAVKDGKILAAGAKADIEKTHKGATTKAVDLAGKALMPGFIDGHAHAQQFGTQAVGANLLAPPDGTVNTMDDLVARLKTFSVGPDVELTGWIFGVGYDDALLGRHPTREDLDKVSSTVPVMATHISGHFAAVNTPGLKMIGYGADTPNPEGGVIRREADGKTPNGVLEELAAMPYVVKFLTPTTQAGKDVFLKRGLEMAKSYGYTTANEGRMFGAMHTDMVSAAERGLVDIDFTGWMDYTNRAEIDRGFSTTYKNRYRLAGLKITLDGSPQGRTAWRTVAYLIPPDGQKPGYKGYPAIPDTSQVEAYLDEAYTKGWPVKVHTNGDAAIDQLFEALKPVVTKHGVKPGQVILIHGQFIRPDQVQALKPLGIFPSMFPMHTFYWGDWYKQIVGPEQAARISPMRSILNTGLHATSHTDAPVALPNLMQVVWATVNRTSRSGTVIGPDERVTPYEAMKMITLWGAEQFGEQAAKGSFEPGKLADMVILSDNPLTIDPTSINKIVVLETIKEGKTVYKRGQ</sequence>
<dbReference type="SUPFAM" id="SSF51556">
    <property type="entry name" value="Metallo-dependent hydrolases"/>
    <property type="match status" value="1"/>
</dbReference>
<dbReference type="Gene3D" id="2.30.40.10">
    <property type="entry name" value="Urease, subunit C, domain 1"/>
    <property type="match status" value="1"/>
</dbReference>
<dbReference type="Proteomes" id="UP001595740">
    <property type="component" value="Unassembled WGS sequence"/>
</dbReference>
<dbReference type="RefSeq" id="WP_386758622.1">
    <property type="nucleotide sequence ID" value="NZ_JBHRXK010000003.1"/>
</dbReference>
<organism evidence="2 3">
    <name type="scientific">Lysobacter cavernae</name>
    <dbReference type="NCBI Taxonomy" id="1685901"/>
    <lineage>
        <taxon>Bacteria</taxon>
        <taxon>Pseudomonadati</taxon>
        <taxon>Pseudomonadota</taxon>
        <taxon>Gammaproteobacteria</taxon>
        <taxon>Lysobacterales</taxon>
        <taxon>Lysobacteraceae</taxon>
        <taxon>Lysobacter</taxon>
    </lineage>
</organism>
<dbReference type="EMBL" id="JBHRXK010000003">
    <property type="protein sequence ID" value="MFC3550852.1"/>
    <property type="molecule type" value="Genomic_DNA"/>
</dbReference>
<keyword evidence="2" id="KW-0378">Hydrolase</keyword>
<dbReference type="InterPro" id="IPR032466">
    <property type="entry name" value="Metal_Hydrolase"/>
</dbReference>
<reference evidence="3" key="1">
    <citation type="journal article" date="2019" name="Int. J. Syst. Evol. Microbiol.">
        <title>The Global Catalogue of Microorganisms (GCM) 10K type strain sequencing project: providing services to taxonomists for standard genome sequencing and annotation.</title>
        <authorList>
            <consortium name="The Broad Institute Genomics Platform"/>
            <consortium name="The Broad Institute Genome Sequencing Center for Infectious Disease"/>
            <person name="Wu L."/>
            <person name="Ma J."/>
        </authorList>
    </citation>
    <scope>NUCLEOTIDE SEQUENCE [LARGE SCALE GENOMIC DNA]</scope>
    <source>
        <strain evidence="3">KCTC 42875</strain>
    </source>
</reference>
<dbReference type="InterPro" id="IPR013108">
    <property type="entry name" value="Amidohydro_3"/>
</dbReference>
<evidence type="ECO:0000259" key="1">
    <source>
        <dbReference type="Pfam" id="PF07969"/>
    </source>
</evidence>
<dbReference type="SUPFAM" id="SSF51338">
    <property type="entry name" value="Composite domain of metallo-dependent hydrolases"/>
    <property type="match status" value="1"/>
</dbReference>
<dbReference type="GO" id="GO:0016787">
    <property type="term" value="F:hydrolase activity"/>
    <property type="evidence" value="ECO:0007669"/>
    <property type="project" value="UniProtKB-KW"/>
</dbReference>
<dbReference type="Pfam" id="PF07969">
    <property type="entry name" value="Amidohydro_3"/>
    <property type="match status" value="1"/>
</dbReference>
<dbReference type="PANTHER" id="PTHR22642">
    <property type="entry name" value="IMIDAZOLONEPROPIONASE"/>
    <property type="match status" value="1"/>
</dbReference>
<name>A0ABV7RQE0_9GAMM</name>
<evidence type="ECO:0000313" key="2">
    <source>
        <dbReference type="EMBL" id="MFC3550852.1"/>
    </source>
</evidence>
<gene>
    <name evidence="2" type="ORF">ACFOLC_07450</name>
</gene>
<dbReference type="EC" id="3.5.-.-" evidence="2"/>
<dbReference type="Gene3D" id="3.10.310.70">
    <property type="match status" value="1"/>
</dbReference>
<dbReference type="InterPro" id="IPR011059">
    <property type="entry name" value="Metal-dep_hydrolase_composite"/>
</dbReference>
<evidence type="ECO:0000313" key="3">
    <source>
        <dbReference type="Proteomes" id="UP001595740"/>
    </source>
</evidence>
<dbReference type="PANTHER" id="PTHR22642:SF2">
    <property type="entry name" value="PROTEIN LONG AFTER FAR-RED 3"/>
    <property type="match status" value="1"/>
</dbReference>
<accession>A0ABV7RQE0</accession>
<keyword evidence="3" id="KW-1185">Reference proteome</keyword>
<feature type="domain" description="Amidohydrolase 3" evidence="1">
    <location>
        <begin position="78"/>
        <end position="563"/>
    </location>
</feature>
<comment type="caution">
    <text evidence="2">The sequence shown here is derived from an EMBL/GenBank/DDBJ whole genome shotgun (WGS) entry which is preliminary data.</text>
</comment>
<dbReference type="CDD" id="cd01300">
    <property type="entry name" value="YtcJ_like"/>
    <property type="match status" value="1"/>
</dbReference>
<protein>
    <submittedName>
        <fullName evidence="2">Amidohydrolase</fullName>
        <ecNumber evidence="2">3.5.-.-</ecNumber>
    </submittedName>
</protein>
<dbReference type="InterPro" id="IPR033932">
    <property type="entry name" value="YtcJ-like"/>
</dbReference>
<dbReference type="Gene3D" id="3.20.20.140">
    <property type="entry name" value="Metal-dependent hydrolases"/>
    <property type="match status" value="1"/>
</dbReference>